<dbReference type="PRINTS" id="PR00081">
    <property type="entry name" value="GDHRDH"/>
</dbReference>
<keyword evidence="1" id="KW-0472">Membrane</keyword>
<dbReference type="InterPro" id="IPR002347">
    <property type="entry name" value="SDR_fam"/>
</dbReference>
<dbReference type="PANTHER" id="PTHR44115">
    <property type="entry name" value="PROTEIN CBG09704"/>
    <property type="match status" value="1"/>
</dbReference>
<accession>A0AAE9FCE6</accession>
<keyword evidence="1" id="KW-1133">Transmembrane helix</keyword>
<keyword evidence="3" id="KW-1185">Reference proteome</keyword>
<feature type="transmembrane region" description="Helical" evidence="1">
    <location>
        <begin position="123"/>
        <end position="144"/>
    </location>
</feature>
<dbReference type="Pfam" id="PF10317">
    <property type="entry name" value="7TM_GPCR_Srd"/>
    <property type="match status" value="1"/>
</dbReference>
<sequence>MSYQVIHTIFSSLGVVFNAFMMFLALTKSPPIMRLCSVVITIKTTTDIMTSLINAFVMMRIVTDGIHVFLIPSGPCTYFGPVACYAGHMFMTCFLEHNLIWMICSYIFRYYILYVRDPKARTLFLTAFCLSIPSFFHMTTWISFFNLKTNTIAPEELGLDEAPNIILTGSLIYYSTITVFVQLAITAFLVLLTYIWLRDVLLNYSLRMGAVTSDTKKLNRVLVKVNNAGANIVDGTMCTDQSMDLYHKTFQLNFQAVVEMIKKTKEHLIKTKGEILSLAPYYASAKAALDQYTRFNPRAVSTGFMNAMGLPDPVQDKAEAFIVSRKECILAGVLGKPEDIAELIVFLADRKRASYIIGQSIVVDGGSSLVAGMHAHDLKDMLEL</sequence>
<dbReference type="PANTHER" id="PTHR44115:SF10">
    <property type="entry name" value="3-OXOACYL-[ACYL-CARRIER-PROTEIN] REDUCTASE FABG-RELATED"/>
    <property type="match status" value="1"/>
</dbReference>
<protein>
    <submittedName>
        <fullName evidence="2">Uncharacterized protein</fullName>
    </submittedName>
</protein>
<proteinExistence type="predicted"/>
<gene>
    <name evidence="2" type="ORF">L5515_009250</name>
</gene>
<evidence type="ECO:0000313" key="2">
    <source>
        <dbReference type="EMBL" id="UMM37503.1"/>
    </source>
</evidence>
<feature type="transmembrane region" description="Helical" evidence="1">
    <location>
        <begin position="171"/>
        <end position="197"/>
    </location>
</feature>
<dbReference type="SUPFAM" id="SSF51735">
    <property type="entry name" value="NAD(P)-binding Rossmann-fold domains"/>
    <property type="match status" value="1"/>
</dbReference>
<feature type="transmembrane region" description="Helical" evidence="1">
    <location>
        <begin position="6"/>
        <end position="27"/>
    </location>
</feature>
<evidence type="ECO:0000256" key="1">
    <source>
        <dbReference type="SAM" id="Phobius"/>
    </source>
</evidence>
<dbReference type="Proteomes" id="UP000829354">
    <property type="component" value="Chromosome V"/>
</dbReference>
<dbReference type="InterPro" id="IPR019421">
    <property type="entry name" value="7TM_GPCR_serpentine_rcpt_Srd"/>
</dbReference>
<dbReference type="InterPro" id="IPR036291">
    <property type="entry name" value="NAD(P)-bd_dom_sf"/>
</dbReference>
<keyword evidence="1" id="KW-0812">Transmembrane</keyword>
<reference evidence="2 3" key="1">
    <citation type="submission" date="2022-04" db="EMBL/GenBank/DDBJ databases">
        <title>Chromosome-level reference genomes for two strains of Caenorhabditis briggsae: an improved platform for comparative genomics.</title>
        <authorList>
            <person name="Stevens L."/>
            <person name="Andersen E."/>
        </authorList>
    </citation>
    <scope>NUCLEOTIDE SEQUENCE [LARGE SCALE GENOMIC DNA]</scope>
    <source>
        <strain evidence="2">VX34</strain>
        <tissue evidence="2">Whole-organism</tissue>
    </source>
</reference>
<name>A0AAE9FCE6_CAEBR</name>
<dbReference type="Gene3D" id="3.40.50.720">
    <property type="entry name" value="NAD(P)-binding Rossmann-like Domain"/>
    <property type="match status" value="1"/>
</dbReference>
<feature type="transmembrane region" description="Helical" evidence="1">
    <location>
        <begin position="89"/>
        <end position="111"/>
    </location>
</feature>
<feature type="transmembrane region" description="Helical" evidence="1">
    <location>
        <begin position="48"/>
        <end position="69"/>
    </location>
</feature>
<evidence type="ECO:0000313" key="3">
    <source>
        <dbReference type="Proteomes" id="UP000829354"/>
    </source>
</evidence>
<dbReference type="AlphaFoldDB" id="A0AAE9FCE6"/>
<dbReference type="EMBL" id="CP092624">
    <property type="protein sequence ID" value="UMM37503.1"/>
    <property type="molecule type" value="Genomic_DNA"/>
</dbReference>
<organism evidence="2 3">
    <name type="scientific">Caenorhabditis briggsae</name>
    <dbReference type="NCBI Taxonomy" id="6238"/>
    <lineage>
        <taxon>Eukaryota</taxon>
        <taxon>Metazoa</taxon>
        <taxon>Ecdysozoa</taxon>
        <taxon>Nematoda</taxon>
        <taxon>Chromadorea</taxon>
        <taxon>Rhabditida</taxon>
        <taxon>Rhabditina</taxon>
        <taxon>Rhabditomorpha</taxon>
        <taxon>Rhabditoidea</taxon>
        <taxon>Rhabditidae</taxon>
        <taxon>Peloderinae</taxon>
        <taxon>Caenorhabditis</taxon>
    </lineage>
</organism>